<evidence type="ECO:0000259" key="12">
    <source>
        <dbReference type="PROSITE" id="PS50835"/>
    </source>
</evidence>
<dbReference type="SMART" id="SM00409">
    <property type="entry name" value="IG"/>
    <property type="match status" value="9"/>
</dbReference>
<evidence type="ECO:0000256" key="1">
    <source>
        <dbReference type="ARBA" id="ARBA00004167"/>
    </source>
</evidence>
<feature type="region of interest" description="Disordered" evidence="10">
    <location>
        <begin position="980"/>
        <end position="1002"/>
    </location>
</feature>
<keyword evidence="7 11" id="KW-0472">Membrane</keyword>
<dbReference type="OrthoDB" id="5969272at2759"/>
<evidence type="ECO:0000256" key="7">
    <source>
        <dbReference type="ARBA" id="ARBA00023136"/>
    </source>
</evidence>
<evidence type="ECO:0000256" key="2">
    <source>
        <dbReference type="ARBA" id="ARBA00022692"/>
    </source>
</evidence>
<evidence type="ECO:0000256" key="11">
    <source>
        <dbReference type="SAM" id="Phobius"/>
    </source>
</evidence>
<feature type="domain" description="Ig-like" evidence="12">
    <location>
        <begin position="715"/>
        <end position="804"/>
    </location>
</feature>
<feature type="domain" description="Ig-like" evidence="12">
    <location>
        <begin position="32"/>
        <end position="127"/>
    </location>
</feature>
<feature type="domain" description="Ig-like" evidence="12">
    <location>
        <begin position="242"/>
        <end position="332"/>
    </location>
</feature>
<dbReference type="InterPro" id="IPR036179">
    <property type="entry name" value="Ig-like_dom_sf"/>
</dbReference>
<dbReference type="PANTHER" id="PTHR44170:SF56">
    <property type="entry name" value="FIBRONECTIN TYPE-III DOMAIN-CONTAINING PROTEIN"/>
    <property type="match status" value="1"/>
</dbReference>
<keyword evidence="8" id="KW-1015">Disulfide bond</keyword>
<dbReference type="GO" id="GO:0009653">
    <property type="term" value="P:anatomical structure morphogenesis"/>
    <property type="evidence" value="ECO:0007669"/>
    <property type="project" value="UniProtKB-ARBA"/>
</dbReference>
<evidence type="ECO:0000256" key="6">
    <source>
        <dbReference type="ARBA" id="ARBA00022989"/>
    </source>
</evidence>
<dbReference type="SUPFAM" id="SSF49265">
    <property type="entry name" value="Fibronectin type III"/>
    <property type="match status" value="4"/>
</dbReference>
<dbReference type="InterPro" id="IPR003599">
    <property type="entry name" value="Ig_sub"/>
</dbReference>
<feature type="domain" description="Ig-like" evidence="12">
    <location>
        <begin position="1291"/>
        <end position="1373"/>
    </location>
</feature>
<dbReference type="Proteomes" id="UP000325440">
    <property type="component" value="Unassembled WGS sequence"/>
</dbReference>
<feature type="domain" description="Fibronectin type-III" evidence="13">
    <location>
        <begin position="902"/>
        <end position="991"/>
    </location>
</feature>
<dbReference type="GO" id="GO:0030154">
    <property type="term" value="P:cell differentiation"/>
    <property type="evidence" value="ECO:0007669"/>
    <property type="project" value="UniProtKB-ARBA"/>
</dbReference>
<dbReference type="CDD" id="cd00096">
    <property type="entry name" value="Ig"/>
    <property type="match status" value="2"/>
</dbReference>
<dbReference type="SUPFAM" id="SSF48726">
    <property type="entry name" value="Immunoglobulin"/>
    <property type="match status" value="9"/>
</dbReference>
<evidence type="ECO:0000313" key="15">
    <source>
        <dbReference type="Proteomes" id="UP000325440"/>
    </source>
</evidence>
<protein>
    <submittedName>
        <fullName evidence="14">Fibronectin type III,Immunoglobulin subtype,Immunoglobulin-like domain,Immunoglobulin-like</fullName>
    </submittedName>
</protein>
<evidence type="ECO:0000256" key="4">
    <source>
        <dbReference type="ARBA" id="ARBA00022737"/>
    </source>
</evidence>
<dbReference type="Pfam" id="PF00041">
    <property type="entry name" value="fn3"/>
    <property type="match status" value="5"/>
</dbReference>
<dbReference type="SMART" id="SM00408">
    <property type="entry name" value="IGc2"/>
    <property type="match status" value="9"/>
</dbReference>
<dbReference type="FunFam" id="2.60.40.10:FF:000028">
    <property type="entry name" value="Neuronal cell adhesion molecule"/>
    <property type="match status" value="1"/>
</dbReference>
<dbReference type="InterPro" id="IPR056754">
    <property type="entry name" value="DSCAM/DSCAML_C"/>
</dbReference>
<feature type="domain" description="Ig-like" evidence="12">
    <location>
        <begin position="432"/>
        <end position="525"/>
    </location>
</feature>
<evidence type="ECO:0000256" key="5">
    <source>
        <dbReference type="ARBA" id="ARBA00022889"/>
    </source>
</evidence>
<feature type="domain" description="Fibronectin type-III" evidence="13">
    <location>
        <begin position="1377"/>
        <end position="1470"/>
    </location>
</feature>
<evidence type="ECO:0000259" key="13">
    <source>
        <dbReference type="PROSITE" id="PS50853"/>
    </source>
</evidence>
<feature type="domain" description="Fibronectin type-III" evidence="13">
    <location>
        <begin position="1097"/>
        <end position="1194"/>
    </location>
</feature>
<keyword evidence="15" id="KW-1185">Reference proteome</keyword>
<proteinExistence type="predicted"/>
<keyword evidence="3" id="KW-0732">Signal</keyword>
<keyword evidence="2 11" id="KW-0812">Transmembrane</keyword>
<dbReference type="SMART" id="SM00060">
    <property type="entry name" value="FN3"/>
    <property type="match status" value="6"/>
</dbReference>
<feature type="transmembrane region" description="Helical" evidence="11">
    <location>
        <begin position="1605"/>
        <end position="1626"/>
    </location>
</feature>
<dbReference type="InterPro" id="IPR013098">
    <property type="entry name" value="Ig_I-set"/>
</dbReference>
<dbReference type="PROSITE" id="PS50853">
    <property type="entry name" value="FN3"/>
    <property type="match status" value="6"/>
</dbReference>
<dbReference type="InterPro" id="IPR003961">
    <property type="entry name" value="FN3_dom"/>
</dbReference>
<comment type="subcellular location">
    <subcellularLocation>
        <location evidence="1">Membrane</location>
        <topology evidence="1">Single-pass membrane protein</topology>
    </subcellularLocation>
</comment>
<dbReference type="FunFam" id="2.60.40.10:FF:000333">
    <property type="entry name" value="Down syndrome cell adhesion molecule"/>
    <property type="match status" value="1"/>
</dbReference>
<dbReference type="Pfam" id="PF07679">
    <property type="entry name" value="I-set"/>
    <property type="match status" value="3"/>
</dbReference>
<keyword evidence="5" id="KW-0130">Cell adhesion</keyword>
<dbReference type="FunFam" id="2.60.40.10:FF:000093">
    <property type="entry name" value="Down syndrome cell adhesion molecule, isoform B"/>
    <property type="match status" value="1"/>
</dbReference>
<feature type="domain" description="Fibronectin type-III" evidence="13">
    <location>
        <begin position="1471"/>
        <end position="1570"/>
    </location>
</feature>
<feature type="region of interest" description="Disordered" evidence="10">
    <location>
        <begin position="1631"/>
        <end position="1661"/>
    </location>
</feature>
<name>A0A5E4MRE0_9HEMI</name>
<keyword evidence="4" id="KW-0677">Repeat</keyword>
<evidence type="ECO:0000256" key="8">
    <source>
        <dbReference type="ARBA" id="ARBA00023157"/>
    </source>
</evidence>
<dbReference type="EMBL" id="CABPRJ010000988">
    <property type="protein sequence ID" value="VVC34253.1"/>
    <property type="molecule type" value="Genomic_DNA"/>
</dbReference>
<reference evidence="14 15" key="1">
    <citation type="submission" date="2019-08" db="EMBL/GenBank/DDBJ databases">
        <authorList>
            <person name="Alioto T."/>
            <person name="Alioto T."/>
            <person name="Gomez Garrido J."/>
        </authorList>
    </citation>
    <scope>NUCLEOTIDE SEQUENCE [LARGE SCALE GENOMIC DNA]</scope>
</reference>
<dbReference type="InterPro" id="IPR003598">
    <property type="entry name" value="Ig_sub2"/>
</dbReference>
<dbReference type="Pfam" id="PF13927">
    <property type="entry name" value="Ig_3"/>
    <property type="match status" value="4"/>
</dbReference>
<evidence type="ECO:0000313" key="14">
    <source>
        <dbReference type="EMBL" id="VVC34253.1"/>
    </source>
</evidence>
<feature type="domain" description="Ig-like" evidence="12">
    <location>
        <begin position="621"/>
        <end position="710"/>
    </location>
</feature>
<feature type="domain" description="Ig-like" evidence="12">
    <location>
        <begin position="530"/>
        <end position="610"/>
    </location>
</feature>
<feature type="domain" description="Ig-like" evidence="12">
    <location>
        <begin position="131"/>
        <end position="232"/>
    </location>
</feature>
<dbReference type="InterPro" id="IPR007110">
    <property type="entry name" value="Ig-like_dom"/>
</dbReference>
<gene>
    <name evidence="14" type="ORF">CINCED_3A009503</name>
</gene>
<feature type="domain" description="Fibronectin type-III" evidence="13">
    <location>
        <begin position="1198"/>
        <end position="1291"/>
    </location>
</feature>
<evidence type="ECO:0000256" key="10">
    <source>
        <dbReference type="SAM" id="MobiDB-lite"/>
    </source>
</evidence>
<dbReference type="PANTHER" id="PTHR44170">
    <property type="entry name" value="PROTEIN SIDEKICK"/>
    <property type="match status" value="1"/>
</dbReference>
<dbReference type="PROSITE" id="PS50835">
    <property type="entry name" value="IG_LIKE"/>
    <property type="match status" value="10"/>
</dbReference>
<feature type="compositionally biased region" description="Basic and acidic residues" evidence="10">
    <location>
        <begin position="1631"/>
        <end position="1643"/>
    </location>
</feature>
<dbReference type="InterPro" id="IPR036116">
    <property type="entry name" value="FN3_sf"/>
</dbReference>
<dbReference type="GO" id="GO:0048731">
    <property type="term" value="P:system development"/>
    <property type="evidence" value="ECO:0007669"/>
    <property type="project" value="UniProtKB-ARBA"/>
</dbReference>
<feature type="domain" description="Ig-like" evidence="12">
    <location>
        <begin position="810"/>
        <end position="893"/>
    </location>
</feature>
<evidence type="ECO:0000256" key="9">
    <source>
        <dbReference type="ARBA" id="ARBA00023319"/>
    </source>
</evidence>
<dbReference type="CDD" id="cd00063">
    <property type="entry name" value="FN3"/>
    <property type="match status" value="6"/>
</dbReference>
<dbReference type="Gene3D" id="2.60.40.10">
    <property type="entry name" value="Immunoglobulins"/>
    <property type="match status" value="16"/>
</dbReference>
<evidence type="ECO:0000256" key="3">
    <source>
        <dbReference type="ARBA" id="ARBA00022729"/>
    </source>
</evidence>
<dbReference type="InterPro" id="IPR013783">
    <property type="entry name" value="Ig-like_fold"/>
</dbReference>
<accession>A0A5E4MRE0</accession>
<keyword evidence="9" id="KW-0393">Immunoglobulin domain</keyword>
<feature type="domain" description="Fibronectin type-III" evidence="13">
    <location>
        <begin position="996"/>
        <end position="1092"/>
    </location>
</feature>
<dbReference type="Pfam" id="PF25059">
    <property type="entry name" value="FN3_DSCAM-DSCAML_C"/>
    <property type="match status" value="1"/>
</dbReference>
<keyword evidence="6 11" id="KW-1133">Transmembrane helix</keyword>
<dbReference type="GO" id="GO:0098609">
    <property type="term" value="P:cell-cell adhesion"/>
    <property type="evidence" value="ECO:0007669"/>
    <property type="project" value="TreeGrafter"/>
</dbReference>
<dbReference type="FunFam" id="2.60.40.10:FF:000104">
    <property type="entry name" value="Down syndrome cell adhesion molecule b"/>
    <property type="match status" value="1"/>
</dbReference>
<sequence length="1823" mass="202213">MGLNFLSQISTNVYGLFSDVSAIWQMSPMEPPSFIEEPPSLIYFSNTTGILINCQGQGNPQPNVTWLHYNNRIVTDIPRLRETQPNGNLYFPPFPAQSYTPEIHAATYKCALENPVGRIISREARIKAVMAKSYELSVQNALALQGNVAAFKCQSPELTSEHLLKTWFKMEDSRMEVGQSMPINPGGRYVIALDGTLLVHDVVPEDTFDRYFCQVVNKYTGDQIVSQPAKIVIKQPTEDSAPVITHHTENVHVKVNQAADLLCLAEGFPPPTYKWFRKNQESVQEISIESLTVHPYQSLLHIIRVPMSEYAVTYECVVSNKLGQDKRQILLSATLPFAVSAYPLKQVADSGSTAIFNCTTQGTTIQPLFSWLKDGTPIRSFGRYELSHKGNHLTIHNVMKGDKGIYQCLARDPETDETAQASVLLSLGAVSPELTDIFHDQVIRTNGFLSLKCTASGNPPPRIFWYLDGGLIMPQGDYVFGSYMHVDGNVVSYLNVSIAEVLHGGYYTCLARNILGLKSHSAMVKIYGNPIARPPSNLTVRSEDDAYLQCPVAGYPITRTVWQKNMVSIPNDSRHTLFENGTFFIRSTQDTVDSGLYVCTKINEVGQSATGNLYLRIMKPPIVTPFQFTKDLQESERAQVSCTIKSGDLPMEFVWRKDNRVVSTDNEIELQNFRFSSTLMFSNLKPQHAGIYTCIVSNSVASSNYSALLNIKVPPKWIVEPEDTAVLDHQPTIINCQAEGYPEPKITWTRVSDNRQLQSVNHFSTITIKNNGSLSIHLTTSSHEDNYTCTADNGIGHQLSKTVSLKVHIPARFKEKSINKSGVVGSRVVLTCQAEGSKPLNIEWNPSGENIHTRNTHKGLISELYLNSLHSSQTGTYTCMASNSYGYDHMTINLVVREPPETPRQLKMVATGTRWLEFRWDPVKVHVTHYILQMCINLCTDWSNYTIGGSLSYSKISYLKPATIYTTRVVAINDFGSSNPSPNTTVTTLEEEPSAPPNNVEGVDIETNQMKIRWKPPDEETWNGQILGYKVSYVDVNEIAEIYTKTILGFERCEVQITNLKPFATYRIAVRAFNSIGSGPDSDFVLVTTSEGVPDEPPENVQCSPLTAESLRMTWNQPPAHSHHGIILGYKIHYKKVNPVSGSFVLNEMKKTTALETNLHGLEKYTNYSVRILAFTKIGEGVQSSPVYCLTEQDIPGPPDNIKALTVTSSSILVSWTPPKQPNGVVIKYTVYVKHNKVVDKEIVFGDKSSKIEVRRLKEFQRYEFWVTATTMKGEGQPSFRVNQSPNSRAPARVASFGEHVNVVVGSKCVIECHRVGMPTPSVEWNEPKGTKTKVLSDGSLSVGPVDDSSYKGNYTCHVENIFGKDYISYTINVLYPPAAPDFQVDVISTSALLVQWKPVKQPDAVTTSYVIFYRTDDEQPQRVDVDSDRFTYTVDRLKCGSKYTVTMRTMNTVGVSGDSPVTEVFTKGGVPKEPDKDAVLSVNSTSATFTFSSWPTQMCPILSFTCQYMARGNHGAGVWVKFPRQNVAGDTFTISRLKPASVYTARVSVHTEAGDTSWERTFATRTESGGVVPFETDYIDGDGAGEDDHIGGLSLPSFAQLHKYVPAVSAIVCIVSFCVCICVVIQRRNKDDGPRRPSRSDGGDGGVGGPMAEMRKSSYEADRQIEYATSTLRKNRNGPAADKGCTGGKSVDYDVCPYATFSVMQTAAPAPPPPPSLPGICHGSRTPTHHRALSQTDCYETPDHHVRGLIDKSYEISYISNQQTLPMTSGKSSRKAVAPPVHFITAADIDDGEQRRNMSSNTVRKQSSGNGGYMIFNYDYYT</sequence>
<organism evidence="14 15">
    <name type="scientific">Cinara cedri</name>
    <dbReference type="NCBI Taxonomy" id="506608"/>
    <lineage>
        <taxon>Eukaryota</taxon>
        <taxon>Metazoa</taxon>
        <taxon>Ecdysozoa</taxon>
        <taxon>Arthropoda</taxon>
        <taxon>Hexapoda</taxon>
        <taxon>Insecta</taxon>
        <taxon>Pterygota</taxon>
        <taxon>Neoptera</taxon>
        <taxon>Paraneoptera</taxon>
        <taxon>Hemiptera</taxon>
        <taxon>Sternorrhyncha</taxon>
        <taxon>Aphidomorpha</taxon>
        <taxon>Aphidoidea</taxon>
        <taxon>Aphididae</taxon>
        <taxon>Lachninae</taxon>
        <taxon>Cinara</taxon>
    </lineage>
</organism>
<dbReference type="GO" id="GO:0005886">
    <property type="term" value="C:plasma membrane"/>
    <property type="evidence" value="ECO:0007669"/>
    <property type="project" value="UniProtKB-SubCell"/>
</dbReference>
<feature type="domain" description="Ig-like" evidence="12">
    <location>
        <begin position="336"/>
        <end position="426"/>
    </location>
</feature>